<organism evidence="11 12">
    <name type="scientific">Pristionchus entomophagus</name>
    <dbReference type="NCBI Taxonomy" id="358040"/>
    <lineage>
        <taxon>Eukaryota</taxon>
        <taxon>Metazoa</taxon>
        <taxon>Ecdysozoa</taxon>
        <taxon>Nematoda</taxon>
        <taxon>Chromadorea</taxon>
        <taxon>Rhabditida</taxon>
        <taxon>Rhabditina</taxon>
        <taxon>Diplogasteromorpha</taxon>
        <taxon>Diplogasteroidea</taxon>
        <taxon>Neodiplogasteridae</taxon>
        <taxon>Pristionchus</taxon>
    </lineage>
</organism>
<evidence type="ECO:0000256" key="3">
    <source>
        <dbReference type="ARBA" id="ARBA00022527"/>
    </source>
</evidence>
<keyword evidence="4" id="KW-0808">Transferase</keyword>
<keyword evidence="3" id="KW-0723">Serine/threonine-protein kinase</keyword>
<dbReference type="GO" id="GO:0004674">
    <property type="term" value="F:protein serine/threonine kinase activity"/>
    <property type="evidence" value="ECO:0007669"/>
    <property type="project" value="UniProtKB-KW"/>
</dbReference>
<dbReference type="SMART" id="SM00220">
    <property type="entry name" value="S_TKc"/>
    <property type="match status" value="1"/>
</dbReference>
<evidence type="ECO:0000313" key="11">
    <source>
        <dbReference type="EMBL" id="GMT02268.1"/>
    </source>
</evidence>
<dbReference type="PROSITE" id="PS50011">
    <property type="entry name" value="PROTEIN_KINASE_DOM"/>
    <property type="match status" value="1"/>
</dbReference>
<accession>A0AAV5U6H7</accession>
<name>A0AAV5U6H7_9BILA</name>
<comment type="catalytic activity">
    <reaction evidence="9">
        <text>L-seryl-[protein] + ATP = O-phospho-L-seryl-[protein] + ADP + H(+)</text>
        <dbReference type="Rhea" id="RHEA:17989"/>
        <dbReference type="Rhea" id="RHEA-COMP:9863"/>
        <dbReference type="Rhea" id="RHEA-COMP:11604"/>
        <dbReference type="ChEBI" id="CHEBI:15378"/>
        <dbReference type="ChEBI" id="CHEBI:29999"/>
        <dbReference type="ChEBI" id="CHEBI:30616"/>
        <dbReference type="ChEBI" id="CHEBI:83421"/>
        <dbReference type="ChEBI" id="CHEBI:456216"/>
        <dbReference type="EC" id="2.7.11.1"/>
    </reaction>
</comment>
<keyword evidence="6" id="KW-0418">Kinase</keyword>
<dbReference type="InterPro" id="IPR008271">
    <property type="entry name" value="Ser/Thr_kinase_AS"/>
</dbReference>
<gene>
    <name evidence="11" type="ORF">PENTCL1PPCAC_24441</name>
</gene>
<dbReference type="PRINTS" id="PR00109">
    <property type="entry name" value="TYRKINASE"/>
</dbReference>
<dbReference type="Gene3D" id="1.10.510.10">
    <property type="entry name" value="Transferase(Phosphotransferase) domain 1"/>
    <property type="match status" value="1"/>
</dbReference>
<dbReference type="GO" id="GO:0006950">
    <property type="term" value="P:response to stress"/>
    <property type="evidence" value="ECO:0007669"/>
    <property type="project" value="UniProtKB-ARBA"/>
</dbReference>
<protein>
    <recommendedName>
        <fullName evidence="2">non-specific serine/threonine protein kinase</fullName>
        <ecNumber evidence="2">2.7.11.1</ecNumber>
    </recommendedName>
</protein>
<dbReference type="AlphaFoldDB" id="A0AAV5U6H7"/>
<dbReference type="InterPro" id="IPR051131">
    <property type="entry name" value="NEK_Ser/Thr_kinase_NIMA"/>
</dbReference>
<dbReference type="EC" id="2.7.11.1" evidence="2"/>
<evidence type="ECO:0000259" key="10">
    <source>
        <dbReference type="PROSITE" id="PS50011"/>
    </source>
</evidence>
<reference evidence="11" key="1">
    <citation type="submission" date="2023-10" db="EMBL/GenBank/DDBJ databases">
        <title>Genome assembly of Pristionchus species.</title>
        <authorList>
            <person name="Yoshida K."/>
            <person name="Sommer R.J."/>
        </authorList>
    </citation>
    <scope>NUCLEOTIDE SEQUENCE</scope>
    <source>
        <strain evidence="11">RS0144</strain>
    </source>
</reference>
<evidence type="ECO:0000256" key="4">
    <source>
        <dbReference type="ARBA" id="ARBA00022679"/>
    </source>
</evidence>
<evidence type="ECO:0000256" key="1">
    <source>
        <dbReference type="ARBA" id="ARBA00010886"/>
    </source>
</evidence>
<dbReference type="InterPro" id="IPR011009">
    <property type="entry name" value="Kinase-like_dom_sf"/>
</dbReference>
<sequence length="241" mass="27255">MIPRDGLSKKEEQGIEVEAELLSKMKHPMIIGYYDHFKCEDSLAIVMLFAEGGTLENLIRDQQNDHFAEGTVLKYFTQILHGLDYIHSLGIIHRDLKTANILLNKKKTIIKLADFGISKQLAKRSIASTLIGTTSYMSPEIIGGRPYTIKSDIWALGCVLYEMFMLLKVGFSIHKKTYVAYLFQNRYAPLGDHVSKESRDIVSKCLSDKQDQRPTAKVILTRPKILPYTLLATTDTGRIMG</sequence>
<dbReference type="Pfam" id="PF00069">
    <property type="entry name" value="Pkinase"/>
    <property type="match status" value="1"/>
</dbReference>
<proteinExistence type="inferred from homology"/>
<comment type="catalytic activity">
    <reaction evidence="8">
        <text>L-threonyl-[protein] + ATP = O-phospho-L-threonyl-[protein] + ADP + H(+)</text>
        <dbReference type="Rhea" id="RHEA:46608"/>
        <dbReference type="Rhea" id="RHEA-COMP:11060"/>
        <dbReference type="Rhea" id="RHEA-COMP:11605"/>
        <dbReference type="ChEBI" id="CHEBI:15378"/>
        <dbReference type="ChEBI" id="CHEBI:30013"/>
        <dbReference type="ChEBI" id="CHEBI:30616"/>
        <dbReference type="ChEBI" id="CHEBI:61977"/>
        <dbReference type="ChEBI" id="CHEBI:456216"/>
        <dbReference type="EC" id="2.7.11.1"/>
    </reaction>
</comment>
<dbReference type="GO" id="GO:0005524">
    <property type="term" value="F:ATP binding"/>
    <property type="evidence" value="ECO:0007669"/>
    <property type="project" value="UniProtKB-KW"/>
</dbReference>
<dbReference type="PANTHER" id="PTHR44899">
    <property type="entry name" value="CAMK FAMILY PROTEIN KINASE"/>
    <property type="match status" value="1"/>
</dbReference>
<dbReference type="PANTHER" id="PTHR44899:SF4">
    <property type="entry name" value="SERINE_THREONINE-PROTEIN KINASE NEK1"/>
    <property type="match status" value="1"/>
</dbReference>
<dbReference type="SUPFAM" id="SSF56112">
    <property type="entry name" value="Protein kinase-like (PK-like)"/>
    <property type="match status" value="1"/>
</dbReference>
<evidence type="ECO:0000256" key="9">
    <source>
        <dbReference type="ARBA" id="ARBA00048679"/>
    </source>
</evidence>
<keyword evidence="7" id="KW-0067">ATP-binding</keyword>
<dbReference type="PROSITE" id="PS00108">
    <property type="entry name" value="PROTEIN_KINASE_ST"/>
    <property type="match status" value="1"/>
</dbReference>
<feature type="non-terminal residue" evidence="11">
    <location>
        <position position="241"/>
    </location>
</feature>
<evidence type="ECO:0000256" key="5">
    <source>
        <dbReference type="ARBA" id="ARBA00022741"/>
    </source>
</evidence>
<dbReference type="Proteomes" id="UP001432027">
    <property type="component" value="Unassembled WGS sequence"/>
</dbReference>
<dbReference type="EMBL" id="BTSX01000005">
    <property type="protein sequence ID" value="GMT02268.1"/>
    <property type="molecule type" value="Genomic_DNA"/>
</dbReference>
<evidence type="ECO:0000256" key="7">
    <source>
        <dbReference type="ARBA" id="ARBA00022840"/>
    </source>
</evidence>
<evidence type="ECO:0000256" key="2">
    <source>
        <dbReference type="ARBA" id="ARBA00012513"/>
    </source>
</evidence>
<comment type="caution">
    <text evidence="11">The sequence shown here is derived from an EMBL/GenBank/DDBJ whole genome shotgun (WGS) entry which is preliminary data.</text>
</comment>
<comment type="similarity">
    <text evidence="1">Belongs to the protein kinase superfamily. NEK Ser/Thr protein kinase family. NIMA subfamily.</text>
</comment>
<evidence type="ECO:0000256" key="6">
    <source>
        <dbReference type="ARBA" id="ARBA00022777"/>
    </source>
</evidence>
<feature type="domain" description="Protein kinase" evidence="10">
    <location>
        <begin position="1"/>
        <end position="225"/>
    </location>
</feature>
<keyword evidence="5" id="KW-0547">Nucleotide-binding</keyword>
<keyword evidence="12" id="KW-1185">Reference proteome</keyword>
<dbReference type="PIRSF" id="PIRSF000654">
    <property type="entry name" value="Integrin-linked_kinase"/>
    <property type="match status" value="1"/>
</dbReference>
<dbReference type="InterPro" id="IPR001245">
    <property type="entry name" value="Ser-Thr/Tyr_kinase_cat_dom"/>
</dbReference>
<dbReference type="InterPro" id="IPR000719">
    <property type="entry name" value="Prot_kinase_dom"/>
</dbReference>
<evidence type="ECO:0000313" key="12">
    <source>
        <dbReference type="Proteomes" id="UP001432027"/>
    </source>
</evidence>
<evidence type="ECO:0000256" key="8">
    <source>
        <dbReference type="ARBA" id="ARBA00047899"/>
    </source>
</evidence>